<organism evidence="1 2">
    <name type="scientific">Coptotermes formosanus</name>
    <name type="common">Formosan subterranean termite</name>
    <dbReference type="NCBI Taxonomy" id="36987"/>
    <lineage>
        <taxon>Eukaryota</taxon>
        <taxon>Metazoa</taxon>
        <taxon>Ecdysozoa</taxon>
        <taxon>Arthropoda</taxon>
        <taxon>Hexapoda</taxon>
        <taxon>Insecta</taxon>
        <taxon>Pterygota</taxon>
        <taxon>Neoptera</taxon>
        <taxon>Polyneoptera</taxon>
        <taxon>Dictyoptera</taxon>
        <taxon>Blattodea</taxon>
        <taxon>Blattoidea</taxon>
        <taxon>Termitoidae</taxon>
        <taxon>Rhinotermitidae</taxon>
        <taxon>Coptotermes</taxon>
    </lineage>
</organism>
<protein>
    <submittedName>
        <fullName evidence="1">Uncharacterized protein</fullName>
    </submittedName>
</protein>
<reference evidence="2" key="1">
    <citation type="submission" date="2020-01" db="EMBL/GenBank/DDBJ databases">
        <title>Draft genome sequence of the Termite Coptotermes fromosanus.</title>
        <authorList>
            <person name="Itakura S."/>
            <person name="Yosikawa Y."/>
            <person name="Umezawa K."/>
        </authorList>
    </citation>
    <scope>NUCLEOTIDE SEQUENCE [LARGE SCALE GENOMIC DNA]</scope>
</reference>
<accession>A0A6L2PQ65</accession>
<name>A0A6L2PQ65_COPFO</name>
<gene>
    <name evidence="1" type="ORF">Cfor_01807</name>
</gene>
<dbReference type="Gene3D" id="3.30.420.10">
    <property type="entry name" value="Ribonuclease H-like superfamily/Ribonuclease H"/>
    <property type="match status" value="1"/>
</dbReference>
<sequence length="189" mass="22287">MTTDQVENHLQISHGSKHEMIRKRLLFHNILKHPRDAHKRKLLDTCLPTHHNWGRNIDTLLRTIEKENARVWNGNIRNRRSKESSKRNEQRENDVHCFWDYQKPILEHYQEKGTTVNSARFCEMMCDRLRPAIRRKRQELVLRGVLLCMTMPAHTLPSVLLKPSGNCTEVSGMNFYSPCPVPSNYLLVH</sequence>
<dbReference type="InterPro" id="IPR001888">
    <property type="entry name" value="Transposase_1"/>
</dbReference>
<evidence type="ECO:0000313" key="1">
    <source>
        <dbReference type="EMBL" id="GFG33322.1"/>
    </source>
</evidence>
<proteinExistence type="predicted"/>
<dbReference type="Proteomes" id="UP000502823">
    <property type="component" value="Unassembled WGS sequence"/>
</dbReference>
<comment type="caution">
    <text evidence="1">The sequence shown here is derived from an EMBL/GenBank/DDBJ whole genome shotgun (WGS) entry which is preliminary data.</text>
</comment>
<dbReference type="EMBL" id="BLKM01000426">
    <property type="protein sequence ID" value="GFG33322.1"/>
    <property type="molecule type" value="Genomic_DNA"/>
</dbReference>
<dbReference type="Pfam" id="PF01359">
    <property type="entry name" value="Transposase_1"/>
    <property type="match status" value="1"/>
</dbReference>
<evidence type="ECO:0000313" key="2">
    <source>
        <dbReference type="Proteomes" id="UP000502823"/>
    </source>
</evidence>
<dbReference type="InParanoid" id="A0A6L2PQ65"/>
<dbReference type="AlphaFoldDB" id="A0A6L2PQ65"/>
<keyword evidence="2" id="KW-1185">Reference proteome</keyword>
<dbReference type="GO" id="GO:0003676">
    <property type="term" value="F:nucleic acid binding"/>
    <property type="evidence" value="ECO:0007669"/>
    <property type="project" value="InterPro"/>
</dbReference>
<dbReference type="InterPro" id="IPR036397">
    <property type="entry name" value="RNaseH_sf"/>
</dbReference>